<dbReference type="InterPro" id="IPR018201">
    <property type="entry name" value="Ketoacyl_synth_AS"/>
</dbReference>
<dbReference type="Proteomes" id="UP001596112">
    <property type="component" value="Unassembled WGS sequence"/>
</dbReference>
<feature type="non-terminal residue" evidence="4">
    <location>
        <position position="311"/>
    </location>
</feature>
<gene>
    <name evidence="4" type="ORF">ACFQGO_36325</name>
</gene>
<comment type="caution">
    <text evidence="4">The sequence shown here is derived from an EMBL/GenBank/DDBJ whole genome shotgun (WGS) entry which is preliminary data.</text>
</comment>
<dbReference type="Gene3D" id="3.40.47.10">
    <property type="match status" value="1"/>
</dbReference>
<evidence type="ECO:0000313" key="5">
    <source>
        <dbReference type="Proteomes" id="UP001596112"/>
    </source>
</evidence>
<proteinExistence type="predicted"/>
<dbReference type="InterPro" id="IPR020841">
    <property type="entry name" value="PKS_Beta-ketoAc_synthase_dom"/>
</dbReference>
<name>A0ABW1BI96_9ACTN</name>
<dbReference type="SMART" id="SM00825">
    <property type="entry name" value="PKS_KS"/>
    <property type="match status" value="1"/>
</dbReference>
<keyword evidence="2" id="KW-0511">Multifunctional enzyme</keyword>
<accession>A0ABW1BI96</accession>
<organism evidence="4 5">
    <name type="scientific">Streptomyces heilongjiangensis</name>
    <dbReference type="NCBI Taxonomy" id="945052"/>
    <lineage>
        <taxon>Bacteria</taxon>
        <taxon>Bacillati</taxon>
        <taxon>Actinomycetota</taxon>
        <taxon>Actinomycetes</taxon>
        <taxon>Kitasatosporales</taxon>
        <taxon>Streptomycetaceae</taxon>
        <taxon>Streptomyces</taxon>
    </lineage>
</organism>
<reference evidence="5" key="1">
    <citation type="journal article" date="2019" name="Int. J. Syst. Evol. Microbiol.">
        <title>The Global Catalogue of Microorganisms (GCM) 10K type strain sequencing project: providing services to taxonomists for standard genome sequencing and annotation.</title>
        <authorList>
            <consortium name="The Broad Institute Genomics Platform"/>
            <consortium name="The Broad Institute Genome Sequencing Center for Infectious Disease"/>
            <person name="Wu L."/>
            <person name="Ma J."/>
        </authorList>
    </citation>
    <scope>NUCLEOTIDE SEQUENCE [LARGE SCALE GENOMIC DNA]</scope>
    <source>
        <strain evidence="5">JCM 9918</strain>
    </source>
</reference>
<evidence type="ECO:0000313" key="4">
    <source>
        <dbReference type="EMBL" id="MFC5812915.1"/>
    </source>
</evidence>
<dbReference type="InterPro" id="IPR016039">
    <property type="entry name" value="Thiolase-like"/>
</dbReference>
<dbReference type="PANTHER" id="PTHR43775">
    <property type="entry name" value="FATTY ACID SYNTHASE"/>
    <property type="match status" value="1"/>
</dbReference>
<sequence length="311" mass="33139">MRHLLKRVSAELDDTQRRVRELEESEREPIAIVGMSCRLPGGVGSPEEFWALLEAGVDAVSEFPRDRGWDVERLYDPDPDAPGKSYVREGGFLDGAGEFDAGFFGISPREALAMDPQQRLLLECSWEAIERSRIDPKSLHGSRAGVFAGSNWQDYNTLLLRADDRSQSYLATGASGSVLSGRISYTLGLEGPAITVNTACSSSLVAIHLAARALRVGECDLALAGAVTVMSTPQLPVAFSRQRGLALDGRSKAFAASADGMGFGEGVGVLVLERLSVARRNGHRVLAVVRGSAVNQDGASNGLTAPNGPSQ</sequence>
<evidence type="ECO:0000256" key="2">
    <source>
        <dbReference type="ARBA" id="ARBA00023268"/>
    </source>
</evidence>
<dbReference type="PROSITE" id="PS00606">
    <property type="entry name" value="KS3_1"/>
    <property type="match status" value="1"/>
</dbReference>
<dbReference type="EMBL" id="JBHSNZ010000046">
    <property type="protein sequence ID" value="MFC5812915.1"/>
    <property type="molecule type" value="Genomic_DNA"/>
</dbReference>
<protein>
    <submittedName>
        <fullName evidence="4">Beta-ketoacyl synthase N-terminal-like domain-containing protein</fullName>
    </submittedName>
</protein>
<evidence type="ECO:0000256" key="1">
    <source>
        <dbReference type="ARBA" id="ARBA00022679"/>
    </source>
</evidence>
<dbReference type="SUPFAM" id="SSF53901">
    <property type="entry name" value="Thiolase-like"/>
    <property type="match status" value="1"/>
</dbReference>
<dbReference type="Pfam" id="PF00109">
    <property type="entry name" value="ketoacyl-synt"/>
    <property type="match status" value="1"/>
</dbReference>
<keyword evidence="5" id="KW-1185">Reference proteome</keyword>
<dbReference type="PROSITE" id="PS52004">
    <property type="entry name" value="KS3_2"/>
    <property type="match status" value="1"/>
</dbReference>
<dbReference type="PANTHER" id="PTHR43775:SF51">
    <property type="entry name" value="INACTIVE PHENOLPHTHIOCEROL SYNTHESIS POLYKETIDE SYNTHASE TYPE I PKS1-RELATED"/>
    <property type="match status" value="1"/>
</dbReference>
<evidence type="ECO:0000259" key="3">
    <source>
        <dbReference type="PROSITE" id="PS52004"/>
    </source>
</evidence>
<dbReference type="CDD" id="cd00833">
    <property type="entry name" value="PKS"/>
    <property type="match status" value="1"/>
</dbReference>
<dbReference type="RefSeq" id="WP_380969736.1">
    <property type="nucleotide sequence ID" value="NZ_JBHSNZ010000046.1"/>
</dbReference>
<dbReference type="InterPro" id="IPR050091">
    <property type="entry name" value="PKS_NRPS_Biosynth_Enz"/>
</dbReference>
<feature type="domain" description="Ketosynthase family 3 (KS3)" evidence="3">
    <location>
        <begin position="27"/>
        <end position="311"/>
    </location>
</feature>
<keyword evidence="1" id="KW-0808">Transferase</keyword>
<dbReference type="InterPro" id="IPR014030">
    <property type="entry name" value="Ketoacyl_synth_N"/>
</dbReference>